<keyword evidence="2" id="KW-0238">DNA-binding</keyword>
<evidence type="ECO:0000313" key="3">
    <source>
        <dbReference type="Proteomes" id="UP000032061"/>
    </source>
</evidence>
<keyword evidence="4" id="KW-1185">Reference proteome</keyword>
<dbReference type="EMBL" id="JPRK01000002">
    <property type="protein sequence ID" value="KIO54679.1"/>
    <property type="molecule type" value="Genomic_DNA"/>
</dbReference>
<dbReference type="GO" id="GO:0003677">
    <property type="term" value="F:DNA binding"/>
    <property type="evidence" value="ECO:0007669"/>
    <property type="project" value="UniProtKB-KW"/>
</dbReference>
<evidence type="ECO:0000313" key="4">
    <source>
        <dbReference type="Proteomes" id="UP000198302"/>
    </source>
</evidence>
<dbReference type="STRING" id="37752.IW18_01350"/>
<reference evidence="1 3" key="1">
    <citation type="submission" date="2015-01" db="EMBL/GenBank/DDBJ databases">
        <title>Genome of Flavobacterium hibernum DSM 12611.</title>
        <authorList>
            <person name="Stropko S.J."/>
            <person name="Pipes S.E."/>
            <person name="Newman J.D."/>
        </authorList>
    </citation>
    <scope>NUCLEOTIDE SEQUENCE [LARGE SCALE GENOMIC DNA]</scope>
    <source>
        <strain evidence="1 3">DSM 12611</strain>
    </source>
</reference>
<organism evidence="1 3">
    <name type="scientific">Flavobacterium hibernum</name>
    <dbReference type="NCBI Taxonomy" id="37752"/>
    <lineage>
        <taxon>Bacteria</taxon>
        <taxon>Pseudomonadati</taxon>
        <taxon>Bacteroidota</taxon>
        <taxon>Flavobacteriia</taxon>
        <taxon>Flavobacteriales</taxon>
        <taxon>Flavobacteriaceae</taxon>
        <taxon>Flavobacterium</taxon>
    </lineage>
</organism>
<accession>A0A0D0EFT8</accession>
<dbReference type="Proteomes" id="UP000198302">
    <property type="component" value="Unassembled WGS sequence"/>
</dbReference>
<evidence type="ECO:0000313" key="1">
    <source>
        <dbReference type="EMBL" id="KIO54679.1"/>
    </source>
</evidence>
<reference evidence="2 4" key="2">
    <citation type="submission" date="2016-11" db="EMBL/GenBank/DDBJ databases">
        <title>Whole genomes of Flavobacteriaceae.</title>
        <authorList>
            <person name="Stine C."/>
            <person name="Li C."/>
            <person name="Tadesse D."/>
        </authorList>
    </citation>
    <scope>NUCLEOTIDE SEQUENCE [LARGE SCALE GENOMIC DNA]</scope>
    <source>
        <strain evidence="2 4">ATCC 51468</strain>
    </source>
</reference>
<sequence length="92" mass="10761">MSDDVVTKEDLKQFSLLLLDKIESLLEKSSFVKSETNDPEWIKSKSVRKLLDISAGSVQNLRTTQKVRFKKVLGSYYYNRVDLEKLFTDEKR</sequence>
<dbReference type="EMBL" id="MUGX01000029">
    <property type="protein sequence ID" value="OXA84750.1"/>
    <property type="molecule type" value="Genomic_DNA"/>
</dbReference>
<proteinExistence type="predicted"/>
<comment type="caution">
    <text evidence="1">The sequence shown here is derived from an EMBL/GenBank/DDBJ whole genome shotgun (WGS) entry which is preliminary data.</text>
</comment>
<gene>
    <name evidence="2" type="ORF">B0A73_19255</name>
    <name evidence="1" type="ORF">IW18_01350</name>
</gene>
<dbReference type="Proteomes" id="UP000032061">
    <property type="component" value="Unassembled WGS sequence"/>
</dbReference>
<protein>
    <submittedName>
        <fullName evidence="2">DNA-binding protein</fullName>
    </submittedName>
</protein>
<name>A0A0D0EFT8_9FLAO</name>
<evidence type="ECO:0000313" key="2">
    <source>
        <dbReference type="EMBL" id="OXA84750.1"/>
    </source>
</evidence>
<dbReference type="AlphaFoldDB" id="A0A0D0EFT8"/>